<dbReference type="PROSITE" id="PS51078">
    <property type="entry name" value="ICLR_ED"/>
    <property type="match status" value="1"/>
</dbReference>
<feature type="domain" description="HTH iclR-type" evidence="4">
    <location>
        <begin position="10"/>
        <end position="73"/>
    </location>
</feature>
<protein>
    <submittedName>
        <fullName evidence="6">IclR family transcriptional regulator</fullName>
    </submittedName>
</protein>
<comment type="caution">
    <text evidence="6">The sequence shown here is derived from an EMBL/GenBank/DDBJ whole genome shotgun (WGS) entry which is preliminary data.</text>
</comment>
<dbReference type="SMART" id="SM00346">
    <property type="entry name" value="HTH_ICLR"/>
    <property type="match status" value="1"/>
</dbReference>
<dbReference type="Gene3D" id="1.10.10.10">
    <property type="entry name" value="Winged helix-like DNA-binding domain superfamily/Winged helix DNA-binding domain"/>
    <property type="match status" value="1"/>
</dbReference>
<dbReference type="InterPro" id="IPR029016">
    <property type="entry name" value="GAF-like_dom_sf"/>
</dbReference>
<sequence length="259" mass="28239">MPSRKSSGGSTTLTKACTLLRAVATVFPTGGSLSHIAREVGMNTATAHRLLTGLAGEGLLTFDPYAKTYHVGFDLLRMAESAQEVAPDLKLRHALQPVLGRIAIRTEDYTYLSIRANRDAVCIDVAEGTYPVTANTLEAGARRPLGIGAAAMALLAALPEQEARRILELNAPRYPRYSGITRDEVEQWLDQAREHGYSVNEGRIVPEVSAVGLAFRVPASGEHAAISVASVASRMNQERRQEVLEIVREEVRHWTLQRA</sequence>
<proteinExistence type="predicted"/>
<keyword evidence="3" id="KW-0804">Transcription</keyword>
<dbReference type="PROSITE" id="PS51077">
    <property type="entry name" value="HTH_ICLR"/>
    <property type="match status" value="1"/>
</dbReference>
<dbReference type="Gene3D" id="3.30.450.40">
    <property type="match status" value="1"/>
</dbReference>
<dbReference type="PANTHER" id="PTHR30136">
    <property type="entry name" value="HELIX-TURN-HELIX TRANSCRIPTIONAL REGULATOR, ICLR FAMILY"/>
    <property type="match status" value="1"/>
</dbReference>
<feature type="domain" description="IclR-ED" evidence="5">
    <location>
        <begin position="77"/>
        <end position="259"/>
    </location>
</feature>
<evidence type="ECO:0000256" key="1">
    <source>
        <dbReference type="ARBA" id="ARBA00023015"/>
    </source>
</evidence>
<dbReference type="InterPro" id="IPR050707">
    <property type="entry name" value="HTH_MetabolicPath_Reg"/>
</dbReference>
<evidence type="ECO:0000259" key="5">
    <source>
        <dbReference type="PROSITE" id="PS51078"/>
    </source>
</evidence>
<accession>A0ABQ3APB4</accession>
<dbReference type="Pfam" id="PF01614">
    <property type="entry name" value="IclR_C"/>
    <property type="match status" value="1"/>
</dbReference>
<name>A0ABQ3APB4_9GAMM</name>
<keyword evidence="2" id="KW-0238">DNA-binding</keyword>
<evidence type="ECO:0000256" key="2">
    <source>
        <dbReference type="ARBA" id="ARBA00023125"/>
    </source>
</evidence>
<evidence type="ECO:0000256" key="3">
    <source>
        <dbReference type="ARBA" id="ARBA00023163"/>
    </source>
</evidence>
<dbReference type="EMBL" id="BMXV01000001">
    <property type="protein sequence ID" value="GGY62468.1"/>
    <property type="molecule type" value="Genomic_DNA"/>
</dbReference>
<keyword evidence="1" id="KW-0805">Transcription regulation</keyword>
<evidence type="ECO:0000259" key="4">
    <source>
        <dbReference type="PROSITE" id="PS51077"/>
    </source>
</evidence>
<dbReference type="InterPro" id="IPR014757">
    <property type="entry name" value="Tscrpt_reg_IclR_C"/>
</dbReference>
<dbReference type="SUPFAM" id="SSF55781">
    <property type="entry name" value="GAF domain-like"/>
    <property type="match status" value="1"/>
</dbReference>
<dbReference type="Proteomes" id="UP000601597">
    <property type="component" value="Unassembled WGS sequence"/>
</dbReference>
<reference evidence="7" key="1">
    <citation type="journal article" date="2019" name="Int. J. Syst. Evol. Microbiol.">
        <title>The Global Catalogue of Microorganisms (GCM) 10K type strain sequencing project: providing services to taxonomists for standard genome sequencing and annotation.</title>
        <authorList>
            <consortium name="The Broad Institute Genomics Platform"/>
            <consortium name="The Broad Institute Genome Sequencing Center for Infectious Disease"/>
            <person name="Wu L."/>
            <person name="Ma J."/>
        </authorList>
    </citation>
    <scope>NUCLEOTIDE SEQUENCE [LARGE SCALE GENOMIC DNA]</scope>
    <source>
        <strain evidence="7">KCTC 22280</strain>
    </source>
</reference>
<dbReference type="InterPro" id="IPR036390">
    <property type="entry name" value="WH_DNA-bd_sf"/>
</dbReference>
<evidence type="ECO:0000313" key="7">
    <source>
        <dbReference type="Proteomes" id="UP000601597"/>
    </source>
</evidence>
<dbReference type="Pfam" id="PF09339">
    <property type="entry name" value="HTH_IclR"/>
    <property type="match status" value="1"/>
</dbReference>
<keyword evidence="7" id="KW-1185">Reference proteome</keyword>
<organism evidence="6 7">
    <name type="scientific">Marinobacter zhanjiangensis</name>
    <dbReference type="NCBI Taxonomy" id="578215"/>
    <lineage>
        <taxon>Bacteria</taxon>
        <taxon>Pseudomonadati</taxon>
        <taxon>Pseudomonadota</taxon>
        <taxon>Gammaproteobacteria</taxon>
        <taxon>Pseudomonadales</taxon>
        <taxon>Marinobacteraceae</taxon>
        <taxon>Marinobacter</taxon>
    </lineage>
</organism>
<dbReference type="InterPro" id="IPR036388">
    <property type="entry name" value="WH-like_DNA-bd_sf"/>
</dbReference>
<dbReference type="InterPro" id="IPR005471">
    <property type="entry name" value="Tscrpt_reg_IclR_N"/>
</dbReference>
<dbReference type="PANTHER" id="PTHR30136:SF39">
    <property type="entry name" value="TRANSCRIPTIONAL REGULATORY PROTEIN"/>
    <property type="match status" value="1"/>
</dbReference>
<evidence type="ECO:0000313" key="6">
    <source>
        <dbReference type="EMBL" id="GGY62468.1"/>
    </source>
</evidence>
<dbReference type="SUPFAM" id="SSF46785">
    <property type="entry name" value="Winged helix' DNA-binding domain"/>
    <property type="match status" value="1"/>
</dbReference>
<gene>
    <name evidence="6" type="ORF">GCM10007071_06710</name>
</gene>